<evidence type="ECO:0000313" key="3">
    <source>
        <dbReference type="Proteomes" id="UP000095651"/>
    </source>
</evidence>
<dbReference type="PANTHER" id="PTHR42685:SF22">
    <property type="entry name" value="CONDITIONED MEDIUM FACTOR RECEPTOR 1"/>
    <property type="match status" value="1"/>
</dbReference>
<dbReference type="RefSeq" id="WP_320962682.1">
    <property type="nucleotide sequence ID" value="NZ_CABIXC010000003.1"/>
</dbReference>
<protein>
    <submittedName>
        <fullName evidence="2">Ribulose-1,5-biphosphate synthetase</fullName>
    </submittedName>
</protein>
<gene>
    <name evidence="2" type="ORF">ERS852407_01730</name>
</gene>
<accession>A0A174BYE1</accession>
<organism evidence="2 3">
    <name type="scientific">Hungatella hathewayi</name>
    <dbReference type="NCBI Taxonomy" id="154046"/>
    <lineage>
        <taxon>Bacteria</taxon>
        <taxon>Bacillati</taxon>
        <taxon>Bacillota</taxon>
        <taxon>Clostridia</taxon>
        <taxon>Lachnospirales</taxon>
        <taxon>Lachnospiraceae</taxon>
        <taxon>Hungatella</taxon>
    </lineage>
</organism>
<dbReference type="InterPro" id="IPR002938">
    <property type="entry name" value="FAD-bd"/>
</dbReference>
<dbReference type="EMBL" id="CYZE01000003">
    <property type="protein sequence ID" value="CUO04516.1"/>
    <property type="molecule type" value="Genomic_DNA"/>
</dbReference>
<feature type="domain" description="FAD-binding" evidence="1">
    <location>
        <begin position="3"/>
        <end position="40"/>
    </location>
</feature>
<evidence type="ECO:0000313" key="2">
    <source>
        <dbReference type="EMBL" id="CUO04516.1"/>
    </source>
</evidence>
<dbReference type="PANTHER" id="PTHR42685">
    <property type="entry name" value="GERANYLGERANYL DIPHOSPHATE REDUCTASE"/>
    <property type="match status" value="1"/>
</dbReference>
<name>A0A174BYE1_9FIRM</name>
<evidence type="ECO:0000259" key="1">
    <source>
        <dbReference type="Pfam" id="PF01494"/>
    </source>
</evidence>
<dbReference type="GO" id="GO:0071949">
    <property type="term" value="F:FAD binding"/>
    <property type="evidence" value="ECO:0007669"/>
    <property type="project" value="InterPro"/>
</dbReference>
<reference evidence="2 3" key="1">
    <citation type="submission" date="2015-09" db="EMBL/GenBank/DDBJ databases">
        <authorList>
            <consortium name="Pathogen Informatics"/>
        </authorList>
    </citation>
    <scope>NUCLEOTIDE SEQUENCE [LARGE SCALE GENOMIC DNA]</scope>
    <source>
        <strain evidence="2 3">2789STDY5608850</strain>
    </source>
</reference>
<dbReference type="Pfam" id="PF01494">
    <property type="entry name" value="FAD_binding_3"/>
    <property type="match status" value="1"/>
</dbReference>
<dbReference type="Proteomes" id="UP000095651">
    <property type="component" value="Unassembled WGS sequence"/>
</dbReference>
<dbReference type="SUPFAM" id="SSF51905">
    <property type="entry name" value="FAD/NAD(P)-binding domain"/>
    <property type="match status" value="1"/>
</dbReference>
<sequence>MFDAIVIGAGPAGSTASKILADKGYKVLLVEKFKMPQYKSCSGQLIRKSRDLAQKYYMEAVQAPTMCAPTENRGMIFTDDKVKSFRFEQPGLNVWRSEFDK</sequence>
<dbReference type="InterPro" id="IPR050407">
    <property type="entry name" value="Geranylgeranyl_reductase"/>
</dbReference>
<dbReference type="InterPro" id="IPR036188">
    <property type="entry name" value="FAD/NAD-bd_sf"/>
</dbReference>
<dbReference type="AlphaFoldDB" id="A0A174BYE1"/>
<dbReference type="Gene3D" id="3.50.50.60">
    <property type="entry name" value="FAD/NAD(P)-binding domain"/>
    <property type="match status" value="1"/>
</dbReference>
<proteinExistence type="predicted"/>